<gene>
    <name evidence="2" type="ORF">BOTBODRAFT_181936</name>
</gene>
<dbReference type="AlphaFoldDB" id="A0A067LSN2"/>
<evidence type="ECO:0000313" key="3">
    <source>
        <dbReference type="Proteomes" id="UP000027195"/>
    </source>
</evidence>
<protein>
    <submittedName>
        <fullName evidence="2">Uncharacterized protein</fullName>
    </submittedName>
</protein>
<dbReference type="EMBL" id="KL198158">
    <property type="protein sequence ID" value="KDQ06064.1"/>
    <property type="molecule type" value="Genomic_DNA"/>
</dbReference>
<sequence>MDVKIKSSSGWTRHKSSCPGYALTSEKTTDQGDRAASLPNEGTSQGPPSHTLGWKEANSKHLLMLKRVTEESDKRSARARLNCSKVLLWAIPIHDLLILSTSTPLLAKMMNQPLHHESIAYQGIMLIYCPLKSHLARISSTCQWGSFWLPKVVLTYRSLWRYREYLTTPSRVPHDNSGLDEFGPPPPIAPTNVQVPAGRTEQTIDREIKEAVWPFPNLTGFWFRREYTTGTETKSKGHMRALLAALTRPRTNHVTRWHLQITPLQARLPFDGAYRLPNDVQDVLKARLSRKACDEAVTRCKRELMHASWKLIIDDLFVENWRHGIVAEFPDGVRRRLYPRIFTYTADYPEKVLLATLRNNRACPCPRCLVDKSDIHRMGMPSDQRCRTLYQRRDNQARKTRVKKDRLKSTAPTKNAFLLKLSEFGFDYFDMLVGDFLHEWELGEWKTLFIHIMRILRACDPTLKLEATFNESFRHNVSEMKKFAARDFEDILQCMIPALEGLLPQPHDTNIRNLLIAATEVTLHDLEAALLKYGHLIRDFATETCPCFKTTKIPKEREAAARRKAKQVARAAANTSAAVGLAARADETASNSNTAGIQPPPNESSAPPQHPRSKEDSMTRLLVPNSMLFSTGSKILDHLSELEHRIMKRRYQQGSKTKKSDEEIAAIETVDYQLQRIEDKVQAVLSNAPPEPVPLKHQRRPRKKGDPSARYNIGTKTSTKFAVESFIQEHQDDPATKTFWEDLKDYFIAAVRGELHEGREYPNSERHALYIKDDTIHSHAGIQFNYTTYDVRRGQDSITLKSGRGCVMAVAADRAQDGPFLYARVLGVFHANLVSNTNGLPEVSYLPLTSTAAVGFISPNNDIRASHIIPRFSLGRNVVLDGWGRLKTASLVENSAGGWKSYYVSCAVGRDMFMRFHGGALGTLTFGLLAASASSHHRQQRLGMTATVAEHQGGKNMKVNQAAQGEDITDGNRVVNDDDVSSEYDTDADSSDGSYSPGSSGSNFTSGTGSKDSNSLADLGESAEEDERDYQDDVGYEDL</sequence>
<proteinExistence type="predicted"/>
<dbReference type="STRING" id="930990.A0A067LSN2"/>
<dbReference type="InterPro" id="IPR041078">
    <property type="entry name" value="Plavaka"/>
</dbReference>
<organism evidence="2 3">
    <name type="scientific">Botryobasidium botryosum (strain FD-172 SS1)</name>
    <dbReference type="NCBI Taxonomy" id="930990"/>
    <lineage>
        <taxon>Eukaryota</taxon>
        <taxon>Fungi</taxon>
        <taxon>Dikarya</taxon>
        <taxon>Basidiomycota</taxon>
        <taxon>Agaricomycotina</taxon>
        <taxon>Agaricomycetes</taxon>
        <taxon>Cantharellales</taxon>
        <taxon>Botryobasidiaceae</taxon>
        <taxon>Botryobasidium</taxon>
    </lineage>
</organism>
<keyword evidence="3" id="KW-1185">Reference proteome</keyword>
<evidence type="ECO:0000256" key="1">
    <source>
        <dbReference type="SAM" id="MobiDB-lite"/>
    </source>
</evidence>
<reference evidence="3" key="1">
    <citation type="journal article" date="2014" name="Proc. Natl. Acad. Sci. U.S.A.">
        <title>Extensive sampling of basidiomycete genomes demonstrates inadequacy of the white-rot/brown-rot paradigm for wood decay fungi.</title>
        <authorList>
            <person name="Riley R."/>
            <person name="Salamov A.A."/>
            <person name="Brown D.W."/>
            <person name="Nagy L.G."/>
            <person name="Floudas D."/>
            <person name="Held B.W."/>
            <person name="Levasseur A."/>
            <person name="Lombard V."/>
            <person name="Morin E."/>
            <person name="Otillar R."/>
            <person name="Lindquist E.A."/>
            <person name="Sun H."/>
            <person name="LaButti K.M."/>
            <person name="Schmutz J."/>
            <person name="Jabbour D."/>
            <person name="Luo H."/>
            <person name="Baker S.E."/>
            <person name="Pisabarro A.G."/>
            <person name="Walton J.D."/>
            <person name="Blanchette R.A."/>
            <person name="Henrissat B."/>
            <person name="Martin F."/>
            <person name="Cullen D."/>
            <person name="Hibbett D.S."/>
            <person name="Grigoriev I.V."/>
        </authorList>
    </citation>
    <scope>NUCLEOTIDE SEQUENCE [LARGE SCALE GENOMIC DNA]</scope>
    <source>
        <strain evidence="3">FD-172 SS1</strain>
    </source>
</reference>
<feature type="region of interest" description="Disordered" evidence="1">
    <location>
        <begin position="961"/>
        <end position="1039"/>
    </location>
</feature>
<dbReference type="Proteomes" id="UP000027195">
    <property type="component" value="Unassembled WGS sequence"/>
</dbReference>
<dbReference type="HOGENOM" id="CLU_292861_0_0_1"/>
<accession>A0A067LSN2</accession>
<feature type="region of interest" description="Disordered" evidence="1">
    <location>
        <begin position="176"/>
        <end position="196"/>
    </location>
</feature>
<evidence type="ECO:0000313" key="2">
    <source>
        <dbReference type="EMBL" id="KDQ06064.1"/>
    </source>
</evidence>
<feature type="region of interest" description="Disordered" evidence="1">
    <location>
        <begin position="582"/>
        <end position="616"/>
    </location>
</feature>
<dbReference type="Pfam" id="PF18759">
    <property type="entry name" value="Plavaka"/>
    <property type="match status" value="1"/>
</dbReference>
<feature type="compositionally biased region" description="Polar residues" evidence="1">
    <location>
        <begin position="1"/>
        <end position="11"/>
    </location>
</feature>
<feature type="compositionally biased region" description="Acidic residues" evidence="1">
    <location>
        <begin position="1021"/>
        <end position="1039"/>
    </location>
</feature>
<name>A0A067LSN2_BOTB1</name>
<feature type="compositionally biased region" description="Acidic residues" evidence="1">
    <location>
        <begin position="977"/>
        <end position="990"/>
    </location>
</feature>
<feature type="compositionally biased region" description="Low complexity" evidence="1">
    <location>
        <begin position="991"/>
        <end position="1010"/>
    </location>
</feature>
<feature type="region of interest" description="Disordered" evidence="1">
    <location>
        <begin position="687"/>
        <end position="713"/>
    </location>
</feature>
<feature type="region of interest" description="Disordered" evidence="1">
    <location>
        <begin position="1"/>
        <end position="52"/>
    </location>
</feature>
<dbReference type="InParanoid" id="A0A067LSN2"/>